<feature type="domain" description="HAT C-terminal dimerisation" evidence="4">
    <location>
        <begin position="634"/>
        <end position="705"/>
    </location>
</feature>
<dbReference type="InterPro" id="IPR002110">
    <property type="entry name" value="Ankyrin_rpt"/>
</dbReference>
<dbReference type="PANTHER" id="PTHR24198:SF165">
    <property type="entry name" value="ANKYRIN REPEAT-CONTAINING PROTEIN-RELATED"/>
    <property type="match status" value="1"/>
</dbReference>
<sequence length="716" mass="82275">MPDTIALDSFDTKDRVLDELYTLVRDGLTDQLLSQLTNLSNRTEYLTSVNWYGQEQLSLLMVAALHGHEDIVRILFEHCKPEYQVELEGTIILDNQTILEGITALYCACYRAKFAVARLLIETGRANANHSTLDEPYHPLLIHATRMNRLDIVQFLIENNYADVNKSKSTTRAESTALVWAVRRNNISIVKYLIEKGAHVDYYCKKSYKSKFATPLTLAVHDGNLELVQILFNAGADTNVKNKSDDTLLAIAVKLEHWPIIQFLLEQSVTNIDEVERAVLFLIERRPLPIDMNKLYKYLYFILQQRVVLQKSKVCRQPLAVYDYHQECQTLEELESIKNDSNRIWIEVLLVLERILLPRKDPILTKALNGYSHYLLAKNDFDKCLALWIHSFYISKQMQRTMTLYPFVRLFCKMITTETMIPIDRFIEVCQFTFDSTRTTRDQITYNQVCFVVITAKIFEHQQITSAEKIVLCKWISQLCRQWQMPSDRQTIVHLCISGSNYGYSYRNSSHTEPYLRFPNESALQLVLACGRPWLDLDAVESSMHNTALHLLCHVSENQTMIKSLLNAGAHIDCVNRYGFTPLMYATGQETKAFLKSRASSACLKCLCARMIVNQRLNTSSIGPATSKLNKSEKIDKDMNVLIYWNNNQLVYPTLAAIAQRVLCMPVTNTSVERIFSDSGNTITSRRTRLQTSKVNQILFIRQNLSALRVLLPPSV</sequence>
<accession>A0A816VZG1</accession>
<evidence type="ECO:0000256" key="1">
    <source>
        <dbReference type="ARBA" id="ARBA00022737"/>
    </source>
</evidence>
<dbReference type="AlphaFoldDB" id="A0A816VZG1"/>
<dbReference type="GO" id="GO:0046983">
    <property type="term" value="F:protein dimerization activity"/>
    <property type="evidence" value="ECO:0007669"/>
    <property type="project" value="InterPro"/>
</dbReference>
<feature type="repeat" description="ANK" evidence="3">
    <location>
        <begin position="173"/>
        <end position="205"/>
    </location>
</feature>
<gene>
    <name evidence="5" type="ORF">WKI299_LOCUS25537</name>
</gene>
<dbReference type="PROSITE" id="PS50297">
    <property type="entry name" value="ANK_REP_REGION"/>
    <property type="match status" value="2"/>
</dbReference>
<evidence type="ECO:0000256" key="3">
    <source>
        <dbReference type="PROSITE-ProRule" id="PRU00023"/>
    </source>
</evidence>
<dbReference type="SMART" id="SM00248">
    <property type="entry name" value="ANK"/>
    <property type="match status" value="8"/>
</dbReference>
<proteinExistence type="predicted"/>
<dbReference type="InterPro" id="IPR036770">
    <property type="entry name" value="Ankyrin_rpt-contain_sf"/>
</dbReference>
<feature type="repeat" description="ANK" evidence="3">
    <location>
        <begin position="211"/>
        <end position="243"/>
    </location>
</feature>
<name>A0A816VZG1_9BILA</name>
<evidence type="ECO:0000259" key="4">
    <source>
        <dbReference type="Pfam" id="PF05699"/>
    </source>
</evidence>
<evidence type="ECO:0000313" key="6">
    <source>
        <dbReference type="Proteomes" id="UP000663856"/>
    </source>
</evidence>
<dbReference type="Pfam" id="PF05699">
    <property type="entry name" value="Dimer_Tnp_hAT"/>
    <property type="match status" value="1"/>
</dbReference>
<dbReference type="SUPFAM" id="SSF48403">
    <property type="entry name" value="Ankyrin repeat"/>
    <property type="match status" value="2"/>
</dbReference>
<keyword evidence="1" id="KW-0677">Repeat</keyword>
<reference evidence="5" key="1">
    <citation type="submission" date="2021-02" db="EMBL/GenBank/DDBJ databases">
        <authorList>
            <person name="Nowell W R."/>
        </authorList>
    </citation>
    <scope>NUCLEOTIDE SEQUENCE</scope>
</reference>
<feature type="repeat" description="ANK" evidence="3">
    <location>
        <begin position="544"/>
        <end position="577"/>
    </location>
</feature>
<dbReference type="SUPFAM" id="SSF53098">
    <property type="entry name" value="Ribonuclease H-like"/>
    <property type="match status" value="1"/>
</dbReference>
<dbReference type="InterPro" id="IPR012337">
    <property type="entry name" value="RNaseH-like_sf"/>
</dbReference>
<comment type="caution">
    <text evidence="5">The sequence shown here is derived from an EMBL/GenBank/DDBJ whole genome shotgun (WGS) entry which is preliminary data.</text>
</comment>
<keyword evidence="2 3" id="KW-0040">ANK repeat</keyword>
<evidence type="ECO:0000313" key="5">
    <source>
        <dbReference type="EMBL" id="CAF2127056.1"/>
    </source>
</evidence>
<dbReference type="PROSITE" id="PS50088">
    <property type="entry name" value="ANK_REPEAT"/>
    <property type="match status" value="3"/>
</dbReference>
<dbReference type="Gene3D" id="1.25.40.20">
    <property type="entry name" value="Ankyrin repeat-containing domain"/>
    <property type="match status" value="3"/>
</dbReference>
<dbReference type="InterPro" id="IPR008906">
    <property type="entry name" value="HATC_C_dom"/>
</dbReference>
<dbReference type="EMBL" id="CAJNRF010011017">
    <property type="protein sequence ID" value="CAF2127056.1"/>
    <property type="molecule type" value="Genomic_DNA"/>
</dbReference>
<dbReference type="PANTHER" id="PTHR24198">
    <property type="entry name" value="ANKYRIN REPEAT AND PROTEIN KINASE DOMAIN-CONTAINING PROTEIN"/>
    <property type="match status" value="1"/>
</dbReference>
<protein>
    <recommendedName>
        <fullName evidence="4">HAT C-terminal dimerisation domain-containing protein</fullName>
    </recommendedName>
</protein>
<evidence type="ECO:0000256" key="2">
    <source>
        <dbReference type="ARBA" id="ARBA00023043"/>
    </source>
</evidence>
<organism evidence="5 6">
    <name type="scientific">Rotaria magnacalcarata</name>
    <dbReference type="NCBI Taxonomy" id="392030"/>
    <lineage>
        <taxon>Eukaryota</taxon>
        <taxon>Metazoa</taxon>
        <taxon>Spiralia</taxon>
        <taxon>Gnathifera</taxon>
        <taxon>Rotifera</taxon>
        <taxon>Eurotatoria</taxon>
        <taxon>Bdelloidea</taxon>
        <taxon>Philodinida</taxon>
        <taxon>Philodinidae</taxon>
        <taxon>Rotaria</taxon>
    </lineage>
</organism>
<dbReference type="Pfam" id="PF13637">
    <property type="entry name" value="Ank_4"/>
    <property type="match status" value="1"/>
</dbReference>
<dbReference type="Proteomes" id="UP000663856">
    <property type="component" value="Unassembled WGS sequence"/>
</dbReference>
<dbReference type="Pfam" id="PF12796">
    <property type="entry name" value="Ank_2"/>
    <property type="match status" value="2"/>
</dbReference>